<proteinExistence type="inferred from homology"/>
<feature type="transmembrane region" description="Helical" evidence="7">
    <location>
        <begin position="129"/>
        <end position="149"/>
    </location>
</feature>
<keyword evidence="10" id="KW-1185">Reference proteome</keyword>
<feature type="transmembrane region" description="Helical" evidence="7">
    <location>
        <begin position="91"/>
        <end position="109"/>
    </location>
</feature>
<dbReference type="Proteomes" id="UP001139534">
    <property type="component" value="Unassembled WGS sequence"/>
</dbReference>
<comment type="subcellular location">
    <subcellularLocation>
        <location evidence="1">Cell membrane</location>
        <topology evidence="1">Multi-pass membrane protein</topology>
    </subcellularLocation>
</comment>
<keyword evidence="5 7" id="KW-1133">Transmembrane helix</keyword>
<feature type="transmembrane region" description="Helical" evidence="7">
    <location>
        <begin position="303"/>
        <end position="322"/>
    </location>
</feature>
<accession>A0A9X1Y1T2</accession>
<keyword evidence="9" id="KW-0012">Acyltransferase</keyword>
<feature type="transmembrane region" description="Helical" evidence="7">
    <location>
        <begin position="273"/>
        <end position="291"/>
    </location>
</feature>
<feature type="transmembrane region" description="Helical" evidence="7">
    <location>
        <begin position="232"/>
        <end position="253"/>
    </location>
</feature>
<dbReference type="Pfam" id="PF01757">
    <property type="entry name" value="Acyl_transf_3"/>
    <property type="match status" value="1"/>
</dbReference>
<keyword evidence="9" id="KW-0808">Transferase</keyword>
<dbReference type="GO" id="GO:0005886">
    <property type="term" value="C:plasma membrane"/>
    <property type="evidence" value="ECO:0007669"/>
    <property type="project" value="UniProtKB-SubCell"/>
</dbReference>
<keyword evidence="3" id="KW-1003">Cell membrane</keyword>
<keyword evidence="4 7" id="KW-0812">Transmembrane</keyword>
<feature type="transmembrane region" description="Helical" evidence="7">
    <location>
        <begin position="12"/>
        <end position="33"/>
    </location>
</feature>
<dbReference type="EMBL" id="JALPRK010000021">
    <property type="protein sequence ID" value="MCK8489224.1"/>
    <property type="molecule type" value="Genomic_DNA"/>
</dbReference>
<sequence>MLKKAKLEDIEILRGVAFLAVVLQHVIAGVFYQPGVTPAAMVMGTTFLGLTRFAVPLFVFITGLVLFYNYDGKLNYVSFLRKRFYQVVLPYLTWTLFYYVWVSFLSGVAPSTTWNELLNLIKVSLTGKASYHLWFMVMIIPFYLLFPLFRVLISKDRKGSTNLIVVLAFWGVNLLLVYGLSKGLITSDTRQLGFIFDYLDRNFLFWIFYFLLGGLAGLYYEVWKKFINKSKYIGIAVLLVCFYPIVNQILHINRGATDNRYLFSANVTAPLKPLMLVTITIMILLVFSVVMRISHRQTKITKLLYLFGKYSFGTYLIHAFVLRFTNHLAVDYLSMLDVFSQSVVSFVLCSSISLFLTIWLSKMKITVGEIWVGKV</sequence>
<dbReference type="GO" id="GO:0009246">
    <property type="term" value="P:enterobacterial common antigen biosynthetic process"/>
    <property type="evidence" value="ECO:0007669"/>
    <property type="project" value="TreeGrafter"/>
</dbReference>
<evidence type="ECO:0000256" key="3">
    <source>
        <dbReference type="ARBA" id="ARBA00022475"/>
    </source>
</evidence>
<feature type="transmembrane region" description="Helical" evidence="7">
    <location>
        <begin position="342"/>
        <end position="360"/>
    </location>
</feature>
<feature type="domain" description="Acyltransferase 3" evidence="8">
    <location>
        <begin position="9"/>
        <end position="360"/>
    </location>
</feature>
<keyword evidence="6 7" id="KW-0472">Membrane</keyword>
<evidence type="ECO:0000256" key="4">
    <source>
        <dbReference type="ARBA" id="ARBA00022692"/>
    </source>
</evidence>
<name>A0A9X1Y1T2_9BACL</name>
<evidence type="ECO:0000256" key="6">
    <source>
        <dbReference type="ARBA" id="ARBA00023136"/>
    </source>
</evidence>
<evidence type="ECO:0000259" key="8">
    <source>
        <dbReference type="Pfam" id="PF01757"/>
    </source>
</evidence>
<feature type="transmembrane region" description="Helical" evidence="7">
    <location>
        <begin position="203"/>
        <end position="220"/>
    </location>
</feature>
<dbReference type="InterPro" id="IPR002656">
    <property type="entry name" value="Acyl_transf_3_dom"/>
</dbReference>
<feature type="transmembrane region" description="Helical" evidence="7">
    <location>
        <begin position="53"/>
        <end position="70"/>
    </location>
</feature>
<organism evidence="9 10">
    <name type="scientific">Paenibacillus mellifer</name>
    <dbReference type="NCBI Taxonomy" id="2937794"/>
    <lineage>
        <taxon>Bacteria</taxon>
        <taxon>Bacillati</taxon>
        <taxon>Bacillota</taxon>
        <taxon>Bacilli</taxon>
        <taxon>Bacillales</taxon>
        <taxon>Paenibacillaceae</taxon>
        <taxon>Paenibacillus</taxon>
    </lineage>
</organism>
<protein>
    <submittedName>
        <fullName evidence="9">Acyltransferase</fullName>
    </submittedName>
</protein>
<evidence type="ECO:0000256" key="7">
    <source>
        <dbReference type="SAM" id="Phobius"/>
    </source>
</evidence>
<comment type="similarity">
    <text evidence="2">Belongs to the acyltransferase 3 family.</text>
</comment>
<dbReference type="RefSeq" id="WP_248553264.1">
    <property type="nucleotide sequence ID" value="NZ_JALPRK010000021.1"/>
</dbReference>
<feature type="transmembrane region" description="Helical" evidence="7">
    <location>
        <begin position="161"/>
        <end position="180"/>
    </location>
</feature>
<dbReference type="GO" id="GO:0016413">
    <property type="term" value="F:O-acetyltransferase activity"/>
    <property type="evidence" value="ECO:0007669"/>
    <property type="project" value="TreeGrafter"/>
</dbReference>
<reference evidence="9" key="1">
    <citation type="submission" date="2022-04" db="EMBL/GenBank/DDBJ databases">
        <authorList>
            <person name="Seo M.-J."/>
        </authorList>
    </citation>
    <scope>NUCLEOTIDE SEQUENCE</scope>
    <source>
        <strain evidence="9">MBLB2552</strain>
    </source>
</reference>
<evidence type="ECO:0000313" key="10">
    <source>
        <dbReference type="Proteomes" id="UP001139534"/>
    </source>
</evidence>
<evidence type="ECO:0000256" key="2">
    <source>
        <dbReference type="ARBA" id="ARBA00007400"/>
    </source>
</evidence>
<comment type="caution">
    <text evidence="9">The sequence shown here is derived from an EMBL/GenBank/DDBJ whole genome shotgun (WGS) entry which is preliminary data.</text>
</comment>
<dbReference type="PANTHER" id="PTHR40074">
    <property type="entry name" value="O-ACETYLTRANSFERASE WECH"/>
    <property type="match status" value="1"/>
</dbReference>
<evidence type="ECO:0000256" key="1">
    <source>
        <dbReference type="ARBA" id="ARBA00004651"/>
    </source>
</evidence>
<gene>
    <name evidence="9" type="ORF">M0651_18790</name>
</gene>
<dbReference type="PANTHER" id="PTHR40074:SF2">
    <property type="entry name" value="O-ACETYLTRANSFERASE WECH"/>
    <property type="match status" value="1"/>
</dbReference>
<dbReference type="AlphaFoldDB" id="A0A9X1Y1T2"/>
<evidence type="ECO:0000256" key="5">
    <source>
        <dbReference type="ARBA" id="ARBA00022989"/>
    </source>
</evidence>
<evidence type="ECO:0000313" key="9">
    <source>
        <dbReference type="EMBL" id="MCK8489224.1"/>
    </source>
</evidence>